<sequence length="91" mass="10519">MKPIVLDEVAIIEEILHQSDPSSSEKSDAEIEKIPHSVALKKCSSLIQYVEQQDPEKFVKDQDLPQLRSLLRRIRLNVSQSKKQQKVTDFF</sequence>
<dbReference type="Proteomes" id="UP000789366">
    <property type="component" value="Unassembled WGS sequence"/>
</dbReference>
<evidence type="ECO:0000313" key="2">
    <source>
        <dbReference type="Proteomes" id="UP000789366"/>
    </source>
</evidence>
<dbReference type="EMBL" id="CAJVPW010002185">
    <property type="protein sequence ID" value="CAG8500850.1"/>
    <property type="molecule type" value="Genomic_DNA"/>
</dbReference>
<evidence type="ECO:0000313" key="1">
    <source>
        <dbReference type="EMBL" id="CAG8500850.1"/>
    </source>
</evidence>
<proteinExistence type="predicted"/>
<keyword evidence="2" id="KW-1185">Reference proteome</keyword>
<protein>
    <submittedName>
        <fullName evidence="1">11581_t:CDS:1</fullName>
    </submittedName>
</protein>
<accession>A0ACA9L0V5</accession>
<organism evidence="1 2">
    <name type="scientific">Cetraspora pellucida</name>
    <dbReference type="NCBI Taxonomy" id="1433469"/>
    <lineage>
        <taxon>Eukaryota</taxon>
        <taxon>Fungi</taxon>
        <taxon>Fungi incertae sedis</taxon>
        <taxon>Mucoromycota</taxon>
        <taxon>Glomeromycotina</taxon>
        <taxon>Glomeromycetes</taxon>
        <taxon>Diversisporales</taxon>
        <taxon>Gigasporaceae</taxon>
        <taxon>Cetraspora</taxon>
    </lineage>
</organism>
<name>A0ACA9L0V5_9GLOM</name>
<reference evidence="1" key="1">
    <citation type="submission" date="2021-06" db="EMBL/GenBank/DDBJ databases">
        <authorList>
            <person name="Kallberg Y."/>
            <person name="Tangrot J."/>
            <person name="Rosling A."/>
        </authorList>
    </citation>
    <scope>NUCLEOTIDE SEQUENCE</scope>
    <source>
        <strain evidence="1">28 12/20/2015</strain>
    </source>
</reference>
<gene>
    <name evidence="1" type="ORF">SPELUC_LOCUS3007</name>
</gene>
<comment type="caution">
    <text evidence="1">The sequence shown here is derived from an EMBL/GenBank/DDBJ whole genome shotgun (WGS) entry which is preliminary data.</text>
</comment>